<gene>
    <name evidence="3" type="ORF">ESZ00_10960</name>
</gene>
<feature type="compositionally biased region" description="Acidic residues" evidence="1">
    <location>
        <begin position="1730"/>
        <end position="1742"/>
    </location>
</feature>
<feature type="region of interest" description="Disordered" evidence="1">
    <location>
        <begin position="716"/>
        <end position="737"/>
    </location>
</feature>
<feature type="region of interest" description="Disordered" evidence="1">
    <location>
        <begin position="860"/>
        <end position="894"/>
    </location>
</feature>
<feature type="region of interest" description="Disordered" evidence="1">
    <location>
        <begin position="1730"/>
        <end position="1761"/>
    </location>
</feature>
<feature type="compositionally biased region" description="Polar residues" evidence="1">
    <location>
        <begin position="1750"/>
        <end position="1761"/>
    </location>
</feature>
<dbReference type="Pfam" id="PF05593">
    <property type="entry name" value="RHS_repeat"/>
    <property type="match status" value="1"/>
</dbReference>
<evidence type="ECO:0000313" key="3">
    <source>
        <dbReference type="EMBL" id="RXS95123.1"/>
    </source>
</evidence>
<dbReference type="InterPro" id="IPR022385">
    <property type="entry name" value="Rhs_assc_core"/>
</dbReference>
<evidence type="ECO:0000259" key="2">
    <source>
        <dbReference type="Pfam" id="PF15540"/>
    </source>
</evidence>
<feature type="compositionally biased region" description="Polar residues" evidence="1">
    <location>
        <begin position="869"/>
        <end position="894"/>
    </location>
</feature>
<feature type="region of interest" description="Disordered" evidence="1">
    <location>
        <begin position="1788"/>
        <end position="1862"/>
    </location>
</feature>
<reference evidence="3 4" key="1">
    <citation type="journal article" date="2016" name="Int. J. Syst. Evol. Microbiol.">
        <title>Acidipila dinghuensis sp. nov., an acidobacterium isolated from forest soil.</title>
        <authorList>
            <person name="Jiang Y.W."/>
            <person name="Wang J."/>
            <person name="Chen M.H."/>
            <person name="Lv Y.Y."/>
            <person name="Qiu L.H."/>
        </authorList>
    </citation>
    <scope>NUCLEOTIDE SEQUENCE [LARGE SCALE GENOMIC DNA]</scope>
    <source>
        <strain evidence="3 4">DHOF10</strain>
    </source>
</reference>
<dbReference type="Proteomes" id="UP000290253">
    <property type="component" value="Unassembled WGS sequence"/>
</dbReference>
<dbReference type="InterPro" id="IPR050708">
    <property type="entry name" value="T6SS_VgrG/RHS"/>
</dbReference>
<organism evidence="3 4">
    <name type="scientific">Silvibacterium dinghuense</name>
    <dbReference type="NCBI Taxonomy" id="1560006"/>
    <lineage>
        <taxon>Bacteria</taxon>
        <taxon>Pseudomonadati</taxon>
        <taxon>Acidobacteriota</taxon>
        <taxon>Terriglobia</taxon>
        <taxon>Terriglobales</taxon>
        <taxon>Acidobacteriaceae</taxon>
        <taxon>Silvibacterium</taxon>
    </lineage>
</organism>
<dbReference type="PANTHER" id="PTHR32305">
    <property type="match status" value="1"/>
</dbReference>
<keyword evidence="4" id="KW-1185">Reference proteome</keyword>
<dbReference type="Gene3D" id="2.180.10.10">
    <property type="entry name" value="RHS repeat-associated core"/>
    <property type="match status" value="2"/>
</dbReference>
<comment type="caution">
    <text evidence="3">The sequence shown here is derived from an EMBL/GenBank/DDBJ whole genome shotgun (WGS) entry which is preliminary data.</text>
</comment>
<protein>
    <recommendedName>
        <fullName evidence="2">Bacterial toxin 47 domain-containing protein</fullName>
    </recommendedName>
</protein>
<dbReference type="EMBL" id="SDMK01000002">
    <property type="protein sequence ID" value="RXS95123.1"/>
    <property type="molecule type" value="Genomic_DNA"/>
</dbReference>
<sequence length="1862" mass="198199">MQRDQYVGGFPPANGSACVLPRRQTVSSIPVSHLCKREAMSYLSGDRFRNTLQSVVFVVAVFMMVYACRSADAQTPNTGMTNIINTPQTPIPGVGHDYLHLLNETVNPADGTVSINIAIPVTASRGYTLPFSIQYSSSNSTHFVPGLDASTNSYPYGWSTNGGFMSNAGWSYSLPAFGFALGQQYAGQTQEGNDEGGTASYCYYTSNYVFRAPDGSSHLMYLDTVTEQSVPSGHVCSSENWSPLLNASDSAYQATMPTTQEYVASTTGGNSLIATVSSADGTIYKYNAYNLHQNGPSTAWAALPATIEDRNGNITTFNDALTQCGYSSCAGSLSITDSAGRPTLKINGFGTNGNTIAVGGFSQDFTVNWNAAPAQTLEYPVDIKSAGNNPSGCASNNASSTDYPSLGAGISSIELPNGKSYSFTYDSTYGYVSQITFPTGGYVKYSYQTYPAQVLDGYTDTWISNGSQTSQSCNYIYGQARVSTRTVSYDGVNIALVQTFSYAEPNYPSNTAGPWTSRQTTVTTQDLVNGTSNSTVYTYSSMGAPSPALETQDPAYHQIPVENTVAYYSGTNTSGTPLLTITKGWNDPYTEACELQQLPNGSISGHFYTWQAEGVLADDKEYDYGQITSTSACANLAKAPSGVTPTRETALSFQAFRANPLFYQPYVSNYTTYTLIDRPCQKNVYQAGTLLSQTSYLYDGGSSACGTAGSGGTAAISGLPSGTHDETNFGSSSSSSRGNITASIQQCLSGCTVSPQTSMSYDETGQIASVTDPCGNASCSNSPAASSHTTNYGYTDEPSGANSYGNSNAYLTSIIAPSVYSAGHSQSFQYNYETGALVQATDENLHSTSYAYNDPLNRLTAVTGPADPNNGNQSSKTSYAYDDTPSNGTGTSPSIETTVLLNAAGQTKTTEAIEDGAGHTIHSLILNDPSGGTDTVDYTYDGSGHVYQETNPYRSTSDSTYGTTKFLYDSLGRLSSQTQPDGSTKQWCYNDVASVGSSNYCSASITSSLHSWVDYTDESGNHWQRQSDGLGRLSSVIEPGGTSGYETDYAYDANDNLTQASQWGGIHFVCVSNPDRPSPGCGSSTTARISNFTYDSLSRLISGSNPERGSWSYSYASGSSLCSGDQSAPCSFTNANGNSLIYNYDALSRVTSKTYCETDLVGSCPSSRADRFGYDGLDESGNTLVPAVSNAIGRLSHDSNESNAANSYSYDVLGHIVLKSSCIPGDCVTGKYDINVQAMYDLAGDRTYISNGVTSTGIGLTYGYDTVGRVSSITSTWDDSAHPETMFSATGSGAYTAFGELQAANIGLNNSTQVPVIQYGRTYDNRERVIHETDIVNTNGSTTTSTNFNWATPQYYPNGLLETWNDSLMGNGWTFQYDALGRLTNANASSTGVYEGVNLAWAYDAWGNRTSETVTGSSALPIPTSTSAVFNTSNRITSFSGATTQPVTFSYDSAGNLTQDVQNRYLYDGQGRLCAVSSSSGITEYIYDPEGNRVAKGTASSFNCEFSANGFSVTNRYVIGLDNEQLSEMDGSGNWLHTNVFEDGQLLATYKGSSTYFAMKNWLGTKRMLVDENGLNGSSYNSFPYGNVLFFGWAGVDPSELHFTGKERDTESGNDFFGARYYSSSLGRFLSPDWSATPTAVPYADLTDPQSLNLYGYMRNNPLGGVDPDGHCCFEDTLINLTTSFVASHPAVFAKINTAMKAAWPTKAEIAAGFPAALAGADNQLRVENAEGEDASDDESTEAGDAAQDSALSGNSSSSFDQAREAAFKHAGMADGNVKFTRADPATGTITEFKGDDGAEVGYDGPHPGVPGPSHDQNHISAQTPGKRGSGGTSRRNFPYSGGQHPSRVGPPNKDNDVVQPH</sequence>
<dbReference type="NCBIfam" id="TIGR03696">
    <property type="entry name" value="Rhs_assc_core"/>
    <property type="match status" value="1"/>
</dbReference>
<dbReference type="PANTHER" id="PTHR32305:SF15">
    <property type="entry name" value="PROTEIN RHSA-RELATED"/>
    <property type="match status" value="1"/>
</dbReference>
<evidence type="ECO:0000256" key="1">
    <source>
        <dbReference type="SAM" id="MobiDB-lite"/>
    </source>
</evidence>
<accession>A0A4Q1SDE7</accession>
<name>A0A4Q1SDE7_9BACT</name>
<dbReference type="InterPro" id="IPR031325">
    <property type="entry name" value="RHS_repeat"/>
</dbReference>
<dbReference type="Pfam" id="PF15540">
    <property type="entry name" value="Ntox47"/>
    <property type="match status" value="1"/>
</dbReference>
<feature type="domain" description="Bacterial toxin 47" evidence="2">
    <location>
        <begin position="1757"/>
        <end position="1846"/>
    </location>
</feature>
<dbReference type="OrthoDB" id="121996at2"/>
<dbReference type="InterPro" id="IPR029103">
    <property type="entry name" value="Ntox47"/>
</dbReference>
<evidence type="ECO:0000313" key="4">
    <source>
        <dbReference type="Proteomes" id="UP000290253"/>
    </source>
</evidence>
<proteinExistence type="predicted"/>